<feature type="domain" description="VWFA" evidence="1">
    <location>
        <begin position="39"/>
        <end position="217"/>
    </location>
</feature>
<reference evidence="2" key="1">
    <citation type="journal article" date="2021" name="PeerJ">
        <title>Extensive microbial diversity within the chicken gut microbiome revealed by metagenomics and culture.</title>
        <authorList>
            <person name="Gilroy R."/>
            <person name="Ravi A."/>
            <person name="Getino M."/>
            <person name="Pursley I."/>
            <person name="Horton D.L."/>
            <person name="Alikhan N.F."/>
            <person name="Baker D."/>
            <person name="Gharbi K."/>
            <person name="Hall N."/>
            <person name="Watson M."/>
            <person name="Adriaenssens E.M."/>
            <person name="Foster-Nyarko E."/>
            <person name="Jarju S."/>
            <person name="Secka A."/>
            <person name="Antonio M."/>
            <person name="Oren A."/>
            <person name="Chaudhuri R.R."/>
            <person name="La Ragione R."/>
            <person name="Hildebrand F."/>
            <person name="Pallen M.J."/>
        </authorList>
    </citation>
    <scope>NUCLEOTIDE SEQUENCE</scope>
    <source>
        <strain evidence="2">ChiBcec18-1249</strain>
    </source>
</reference>
<evidence type="ECO:0000259" key="1">
    <source>
        <dbReference type="PROSITE" id="PS50234"/>
    </source>
</evidence>
<accession>A0A9D2LIA5</accession>
<dbReference type="PROSITE" id="PS50234">
    <property type="entry name" value="VWFA"/>
    <property type="match status" value="1"/>
</dbReference>
<dbReference type="InterPro" id="IPR036465">
    <property type="entry name" value="vWFA_dom_sf"/>
</dbReference>
<protein>
    <submittedName>
        <fullName evidence="2">VWA domain-containing protein</fullName>
    </submittedName>
</protein>
<dbReference type="InterPro" id="IPR002035">
    <property type="entry name" value="VWF_A"/>
</dbReference>
<gene>
    <name evidence="2" type="ORF">H9787_05505</name>
</gene>
<dbReference type="EMBL" id="DWZJ01000044">
    <property type="protein sequence ID" value="HJB13149.1"/>
    <property type="molecule type" value="Genomic_DNA"/>
</dbReference>
<organism evidence="2 3">
    <name type="scientific">Candidatus Oscillibacter excrementigallinarum</name>
    <dbReference type="NCBI Taxonomy" id="2838716"/>
    <lineage>
        <taxon>Bacteria</taxon>
        <taxon>Bacillati</taxon>
        <taxon>Bacillota</taxon>
        <taxon>Clostridia</taxon>
        <taxon>Eubacteriales</taxon>
        <taxon>Oscillospiraceae</taxon>
        <taxon>Oscillibacter</taxon>
    </lineage>
</organism>
<name>A0A9D2LIA5_9FIRM</name>
<evidence type="ECO:0000313" key="2">
    <source>
        <dbReference type="EMBL" id="HJB13149.1"/>
    </source>
</evidence>
<dbReference type="SMART" id="SM00327">
    <property type="entry name" value="VWA"/>
    <property type="match status" value="1"/>
</dbReference>
<reference evidence="2" key="2">
    <citation type="submission" date="2021-04" db="EMBL/GenBank/DDBJ databases">
        <authorList>
            <person name="Gilroy R."/>
        </authorList>
    </citation>
    <scope>NUCLEOTIDE SEQUENCE</scope>
    <source>
        <strain evidence="2">ChiBcec18-1249</strain>
    </source>
</reference>
<dbReference type="PANTHER" id="PTHR24020">
    <property type="entry name" value="COLLAGEN ALPHA"/>
    <property type="match status" value="1"/>
</dbReference>
<dbReference type="AlphaFoldDB" id="A0A9D2LIA5"/>
<dbReference type="Pfam" id="PF00092">
    <property type="entry name" value="VWA"/>
    <property type="match status" value="1"/>
</dbReference>
<dbReference type="SUPFAM" id="SSF53300">
    <property type="entry name" value="vWA-like"/>
    <property type="match status" value="1"/>
</dbReference>
<dbReference type="CDD" id="cd00198">
    <property type="entry name" value="vWFA"/>
    <property type="match status" value="1"/>
</dbReference>
<comment type="caution">
    <text evidence="2">The sequence shown here is derived from an EMBL/GenBank/DDBJ whole genome shotgun (WGS) entry which is preliminary data.</text>
</comment>
<dbReference type="Proteomes" id="UP000823824">
    <property type="component" value="Unassembled WGS sequence"/>
</dbReference>
<evidence type="ECO:0000313" key="3">
    <source>
        <dbReference type="Proteomes" id="UP000823824"/>
    </source>
</evidence>
<dbReference type="InterPro" id="IPR050525">
    <property type="entry name" value="ECM_Assembly_Org"/>
</dbReference>
<sequence>MGITNSNKVIDLDSIGCDGSLRVILALTAAPDIISNPTDIVLVLDRSGSMAGMPLESMKEGAKTFIDIIEEATDGVADGQIGSGSRIGIVSFAETAAVDAQLITSVDTLKDAVDSLSAGGSTNHADAFTKATELFTPPSGNARVMVMFTDGNTTTGAPPAPVAAAARAQGIIIYCIGLVGTDGVDVNTLNEWATDPDATHVAVTPDAADLEALFAQLAANISKPGATDLVIDEIVMPDFEIVSITPPAKGTASMLDAQSLRWTIPQLGVTASESATLEFEIRHVAQTSGTKLVNASVTYSDTEGNVVAFPEPTVVVACGVVVYPEECPVPVEVAVEGCSDAVVVDAGETELASQGRILQLDVTIKNVCPNKRVALAVILTEVDENGLECQRGMKTLTIPAHSEPSCRDVLVKCIKFVVPEDLDVSGGPVGVMCDPRNFRVRFIAHTIDTDFRCCGAAVTL</sequence>
<proteinExistence type="predicted"/>
<dbReference type="Gene3D" id="3.40.50.410">
    <property type="entry name" value="von Willebrand factor, type A domain"/>
    <property type="match status" value="1"/>
</dbReference>
<dbReference type="PANTHER" id="PTHR24020:SF20">
    <property type="entry name" value="PH DOMAIN-CONTAINING PROTEIN"/>
    <property type="match status" value="1"/>
</dbReference>